<protein>
    <recommendedName>
        <fullName evidence="2">F-box domain-containing protein</fullName>
    </recommendedName>
</protein>
<proteinExistence type="predicted"/>
<dbReference type="PANTHER" id="PTHR44259:SF26">
    <property type="entry name" value="F-BOX FAMILY PROTEIN-LIKE PROTEIN"/>
    <property type="match status" value="1"/>
</dbReference>
<dbReference type="Pfam" id="PF03478">
    <property type="entry name" value="Beta-prop_KIB1-4"/>
    <property type="match status" value="1"/>
</dbReference>
<dbReference type="Pfam" id="PF00646">
    <property type="entry name" value="F-box"/>
    <property type="match status" value="1"/>
</dbReference>
<dbReference type="Gene3D" id="1.20.1280.50">
    <property type="match status" value="1"/>
</dbReference>
<name>A0AAU9T082_THLAR</name>
<dbReference type="SUPFAM" id="SSF81383">
    <property type="entry name" value="F-box domain"/>
    <property type="match status" value="1"/>
</dbReference>
<evidence type="ECO:0000313" key="4">
    <source>
        <dbReference type="Proteomes" id="UP000836841"/>
    </source>
</evidence>
<dbReference type="EMBL" id="OU466863">
    <property type="protein sequence ID" value="CAH2078292.1"/>
    <property type="molecule type" value="Genomic_DNA"/>
</dbReference>
<feature type="domain" description="F-box" evidence="2">
    <location>
        <begin position="21"/>
        <end position="73"/>
    </location>
</feature>
<keyword evidence="4" id="KW-1185">Reference proteome</keyword>
<dbReference type="InterPro" id="IPR050942">
    <property type="entry name" value="F-box_BR-signaling"/>
</dbReference>
<dbReference type="SMART" id="SM00256">
    <property type="entry name" value="FBOX"/>
    <property type="match status" value="1"/>
</dbReference>
<dbReference type="AlphaFoldDB" id="A0AAU9T082"/>
<feature type="region of interest" description="Disordered" evidence="1">
    <location>
        <begin position="1"/>
        <end position="22"/>
    </location>
</feature>
<evidence type="ECO:0000259" key="2">
    <source>
        <dbReference type="PROSITE" id="PS50181"/>
    </source>
</evidence>
<evidence type="ECO:0000256" key="1">
    <source>
        <dbReference type="SAM" id="MobiDB-lite"/>
    </source>
</evidence>
<dbReference type="InterPro" id="IPR005174">
    <property type="entry name" value="KIB1-4_b-propeller"/>
</dbReference>
<reference evidence="3 4" key="1">
    <citation type="submission" date="2022-03" db="EMBL/GenBank/DDBJ databases">
        <authorList>
            <person name="Nunn A."/>
            <person name="Chopra R."/>
            <person name="Nunn A."/>
            <person name="Contreras Garrido A."/>
        </authorList>
    </citation>
    <scope>NUCLEOTIDE SEQUENCE [LARGE SCALE GENOMIC DNA]</scope>
</reference>
<dbReference type="InterPro" id="IPR001810">
    <property type="entry name" value="F-box_dom"/>
</dbReference>
<dbReference type="Proteomes" id="UP000836841">
    <property type="component" value="Chromosome 7"/>
</dbReference>
<gene>
    <name evidence="3" type="ORF">TAV2_LOCUS22537</name>
</gene>
<sequence length="399" mass="46117">MEMEEKPNPNSHEGLGRIDTPKSWSDLPPDLLNSVFERLSFANFQRAKSVCTSWHSASRQCVPKSIQIHWLVLFPEDDDSSSNNNHSCTFFDPEDKDKLYRTQDLDLEFAKSVCIATYRSWLLMQDPLYDLYIVNLFTHERINLPPTESEPRTITEMKRIRALDAQFRVTSHNGKEHRGFSMRRSVFWVDEKTKDYVVFWGLRSLCVVYSKKGDTSWNRIPGTLRPCNMVYKDSKLYMITSFYGSVIIFDFSGEIPQIMFNRRLALTTERYSIFRSSLVVTVTGDVLAVEKIWIRSSGTWSFRVVKVCSPGFEEEHEVIHSLGDESMLLDQGITVLADDNDGFIRNSIYFSDSSSGENTEKILLFNLETGKTEPVHTFHCSSSAQFSRARWFLPSFTRT</sequence>
<dbReference type="PROSITE" id="PS50181">
    <property type="entry name" value="FBOX"/>
    <property type="match status" value="1"/>
</dbReference>
<organism evidence="3 4">
    <name type="scientific">Thlaspi arvense</name>
    <name type="common">Field penny-cress</name>
    <dbReference type="NCBI Taxonomy" id="13288"/>
    <lineage>
        <taxon>Eukaryota</taxon>
        <taxon>Viridiplantae</taxon>
        <taxon>Streptophyta</taxon>
        <taxon>Embryophyta</taxon>
        <taxon>Tracheophyta</taxon>
        <taxon>Spermatophyta</taxon>
        <taxon>Magnoliopsida</taxon>
        <taxon>eudicotyledons</taxon>
        <taxon>Gunneridae</taxon>
        <taxon>Pentapetalae</taxon>
        <taxon>rosids</taxon>
        <taxon>malvids</taxon>
        <taxon>Brassicales</taxon>
        <taxon>Brassicaceae</taxon>
        <taxon>Thlaspideae</taxon>
        <taxon>Thlaspi</taxon>
    </lineage>
</organism>
<dbReference type="InterPro" id="IPR036047">
    <property type="entry name" value="F-box-like_dom_sf"/>
</dbReference>
<dbReference type="PANTHER" id="PTHR44259">
    <property type="entry name" value="OS07G0183000 PROTEIN-RELATED"/>
    <property type="match status" value="1"/>
</dbReference>
<evidence type="ECO:0000313" key="3">
    <source>
        <dbReference type="EMBL" id="CAH2078292.1"/>
    </source>
</evidence>
<accession>A0AAU9T082</accession>